<proteinExistence type="predicted"/>
<dbReference type="STRING" id="84029.CROST_02570"/>
<organism evidence="5 6">
    <name type="scientific">Clostridium felsineum</name>
    <dbReference type="NCBI Taxonomy" id="36839"/>
    <lineage>
        <taxon>Bacteria</taxon>
        <taxon>Bacillati</taxon>
        <taxon>Bacillota</taxon>
        <taxon>Clostridia</taxon>
        <taxon>Eubacteriales</taxon>
        <taxon>Clostridiaceae</taxon>
        <taxon>Clostridium</taxon>
    </lineage>
</organism>
<protein>
    <submittedName>
        <fullName evidence="5">Uncharacterized protein</fullName>
    </submittedName>
</protein>
<dbReference type="GO" id="GO:0140359">
    <property type="term" value="F:ABC-type transporter activity"/>
    <property type="evidence" value="ECO:0007669"/>
    <property type="project" value="InterPro"/>
</dbReference>
<dbReference type="Proteomes" id="UP000190951">
    <property type="component" value="Chromosome"/>
</dbReference>
<keyword evidence="3" id="KW-1133">Transmembrane helix</keyword>
<dbReference type="KEGG" id="crw:CROST_014130"/>
<dbReference type="PANTHER" id="PTHR43027:SF1">
    <property type="entry name" value="DOXORUBICIN RESISTANCE ABC TRANSPORTER PERMEASE PROTEIN DRRC-RELATED"/>
    <property type="match status" value="1"/>
</dbReference>
<dbReference type="EMBL" id="CP096983">
    <property type="protein sequence ID" value="URZ10703.1"/>
    <property type="molecule type" value="Genomic_DNA"/>
</dbReference>
<keyword evidence="6" id="KW-1185">Reference proteome</keyword>
<evidence type="ECO:0000256" key="4">
    <source>
        <dbReference type="ARBA" id="ARBA00023136"/>
    </source>
</evidence>
<evidence type="ECO:0000313" key="5">
    <source>
        <dbReference type="EMBL" id="URZ10703.1"/>
    </source>
</evidence>
<keyword evidence="4" id="KW-0472">Membrane</keyword>
<dbReference type="InterPro" id="IPR052902">
    <property type="entry name" value="ABC-2_transporter"/>
</dbReference>
<evidence type="ECO:0000256" key="2">
    <source>
        <dbReference type="ARBA" id="ARBA00022692"/>
    </source>
</evidence>
<evidence type="ECO:0000256" key="3">
    <source>
        <dbReference type="ARBA" id="ARBA00022989"/>
    </source>
</evidence>
<name>A0A1S8LP78_9CLOT</name>
<dbReference type="PANTHER" id="PTHR43027">
    <property type="entry name" value="DOXORUBICIN RESISTANCE ABC TRANSPORTER PERMEASE PROTEIN DRRC-RELATED"/>
    <property type="match status" value="1"/>
</dbReference>
<sequence length="347" mass="40161">MKARIISMLTIKGLFLNWKQIILMYVIFPLSICFVTGHYSKMLYTADENKIDITIMDKDNAAQDFRKFFNREDNKKLFNVTKKGDYIITLKRGNSKSPIEVQVQEKRHVSEHNEKLIKSVIESYGEELENKENFNYEIIRDKVIKNKNEMSIYEEEAASIVTYIIIIIIMNCSKAYDLEKQNGMFKRMISMPLTKIDLFNYYVLIYFIYGIGTGIIYVLAFMIAKLAFLNVNFINLIVILLAQSLMIASASGFFSVFFKKNLSTVILTTLLLIETLLGGGFIPKVKSDAVLTSLVKFEPLKFVSDAYKDIIMYNSLSYIERNLIIMFFVSLVLYIISLAKIKISWEE</sequence>
<keyword evidence="2" id="KW-0812">Transmembrane</keyword>
<dbReference type="AlphaFoldDB" id="A0A1S8LP78"/>
<dbReference type="InterPro" id="IPR013525">
    <property type="entry name" value="ABC2_TM"/>
</dbReference>
<dbReference type="Pfam" id="PF12698">
    <property type="entry name" value="ABC2_membrane_3"/>
    <property type="match status" value="1"/>
</dbReference>
<evidence type="ECO:0000256" key="1">
    <source>
        <dbReference type="ARBA" id="ARBA00004141"/>
    </source>
</evidence>
<gene>
    <name evidence="5" type="ORF">CROST_014130</name>
</gene>
<accession>A0A1S8LP78</accession>
<reference evidence="5 6" key="1">
    <citation type="submission" date="2022-04" db="EMBL/GenBank/DDBJ databases">
        <title>Genome sequence of C. roseum typestrain.</title>
        <authorList>
            <person name="Poehlein A."/>
            <person name="Schoch T."/>
            <person name="Duerre P."/>
            <person name="Daniel R."/>
        </authorList>
    </citation>
    <scope>NUCLEOTIDE SEQUENCE [LARGE SCALE GENOMIC DNA]</scope>
    <source>
        <strain evidence="5 6">DSM 7320</strain>
    </source>
</reference>
<evidence type="ECO:0000313" key="6">
    <source>
        <dbReference type="Proteomes" id="UP000190951"/>
    </source>
</evidence>
<dbReference type="RefSeq" id="WP_077832466.1">
    <property type="nucleotide sequence ID" value="NZ_CP096983.1"/>
</dbReference>
<dbReference type="GO" id="GO:0016020">
    <property type="term" value="C:membrane"/>
    <property type="evidence" value="ECO:0007669"/>
    <property type="project" value="UniProtKB-SubCell"/>
</dbReference>
<comment type="subcellular location">
    <subcellularLocation>
        <location evidence="1">Membrane</location>
        <topology evidence="1">Multi-pass membrane protein</topology>
    </subcellularLocation>
</comment>